<keyword evidence="1" id="KW-0812">Transmembrane</keyword>
<keyword evidence="3" id="KW-1185">Reference proteome</keyword>
<comment type="caution">
    <text evidence="2">The sequence shown here is derived from an EMBL/GenBank/DDBJ whole genome shotgun (WGS) entry which is preliminary data.</text>
</comment>
<accession>M0BX44</accession>
<keyword evidence="1" id="KW-0472">Membrane</keyword>
<gene>
    <name evidence="2" type="ORF">C479_00035</name>
</gene>
<dbReference type="OrthoDB" id="377129at2157"/>
<dbReference type="Proteomes" id="UP000011560">
    <property type="component" value="Unassembled WGS sequence"/>
</dbReference>
<keyword evidence="1" id="KW-1133">Transmembrane helix</keyword>
<feature type="transmembrane region" description="Helical" evidence="1">
    <location>
        <begin position="61"/>
        <end position="81"/>
    </location>
</feature>
<feature type="transmembrane region" description="Helical" evidence="1">
    <location>
        <begin position="20"/>
        <end position="41"/>
    </location>
</feature>
<evidence type="ECO:0000256" key="1">
    <source>
        <dbReference type="SAM" id="Phobius"/>
    </source>
</evidence>
<name>M0BX44_9EURY</name>
<evidence type="ECO:0000313" key="2">
    <source>
        <dbReference type="EMBL" id="ELZ14249.1"/>
    </source>
</evidence>
<sequence>MLDKLIAIYETLVERKVINYLALVVGIGLVLYGAYTILGVYAEIWNQLIPGPSETDRLRPILTAFICVIGGLFAIILGKYADFSLSPEPSH</sequence>
<organism evidence="2 3">
    <name type="scientific">Halovivax asiaticus JCM 14624</name>
    <dbReference type="NCBI Taxonomy" id="1227490"/>
    <lineage>
        <taxon>Archaea</taxon>
        <taxon>Methanobacteriati</taxon>
        <taxon>Methanobacteriota</taxon>
        <taxon>Stenosarchaea group</taxon>
        <taxon>Halobacteria</taxon>
        <taxon>Halobacteriales</taxon>
        <taxon>Natrialbaceae</taxon>
        <taxon>Halovivax</taxon>
    </lineage>
</organism>
<proteinExistence type="predicted"/>
<reference evidence="2 3" key="1">
    <citation type="journal article" date="2014" name="PLoS Genet.">
        <title>Phylogenetically driven sequencing of extremely halophilic archaea reveals strategies for static and dynamic osmo-response.</title>
        <authorList>
            <person name="Becker E.A."/>
            <person name="Seitzer P.M."/>
            <person name="Tritt A."/>
            <person name="Larsen D."/>
            <person name="Krusor M."/>
            <person name="Yao A.I."/>
            <person name="Wu D."/>
            <person name="Madern D."/>
            <person name="Eisen J.A."/>
            <person name="Darling A.E."/>
            <person name="Facciotti M.T."/>
        </authorList>
    </citation>
    <scope>NUCLEOTIDE SEQUENCE [LARGE SCALE GENOMIC DNA]</scope>
    <source>
        <strain evidence="2 3">JCM 14624</strain>
    </source>
</reference>
<dbReference type="EMBL" id="AOIQ01000002">
    <property type="protein sequence ID" value="ELZ14249.1"/>
    <property type="molecule type" value="Genomic_DNA"/>
</dbReference>
<protein>
    <submittedName>
        <fullName evidence="2">Uncharacterized protein</fullName>
    </submittedName>
</protein>
<evidence type="ECO:0000313" key="3">
    <source>
        <dbReference type="Proteomes" id="UP000011560"/>
    </source>
</evidence>
<dbReference type="AlphaFoldDB" id="M0BX44"/>